<name>A0A0N7L445_PLAHL</name>
<reference evidence="2" key="1">
    <citation type="submission" date="2014-09" db="EMBL/GenBank/DDBJ databases">
        <authorList>
            <person name="Sharma Rahul"/>
            <person name="Thines Marco"/>
        </authorList>
    </citation>
    <scope>NUCLEOTIDE SEQUENCE [LARGE SCALE GENOMIC DNA]</scope>
</reference>
<dbReference type="AlphaFoldDB" id="A0A0N7L445"/>
<keyword evidence="2" id="KW-1185">Reference proteome</keyword>
<sequence>MRLAELCPWFASRYAYWIQNAAQFFDQFKTLVFFLRKSTLQATVTDILEALAFAHTSCLGDSHPDLRALSEKHLGIYGKVQAVKLASDGHLYHSCDRLTLPRYDKMRQEATLSRVNMLVEETGIMPSSCQQLLLSRKLWIDGFENSGLATQEHLSSIPTWNLRRLPRQLSLLVACCRLVKQQNGLILLRLSRSLIQGEHRNRQCRLAEDSAHE</sequence>
<proteinExistence type="predicted"/>
<dbReference type="RefSeq" id="XP_024574020.1">
    <property type="nucleotide sequence ID" value="XM_024722999.1"/>
</dbReference>
<dbReference type="GeneID" id="36400484"/>
<organism evidence="1 2">
    <name type="scientific">Plasmopara halstedii</name>
    <name type="common">Downy mildew of sunflower</name>
    <dbReference type="NCBI Taxonomy" id="4781"/>
    <lineage>
        <taxon>Eukaryota</taxon>
        <taxon>Sar</taxon>
        <taxon>Stramenopiles</taxon>
        <taxon>Oomycota</taxon>
        <taxon>Peronosporomycetes</taxon>
        <taxon>Peronosporales</taxon>
        <taxon>Peronosporaceae</taxon>
        <taxon>Plasmopara</taxon>
    </lineage>
</organism>
<evidence type="ECO:0000313" key="1">
    <source>
        <dbReference type="EMBL" id="CEG37651.1"/>
    </source>
</evidence>
<accession>A0A0N7L445</accession>
<protein>
    <submittedName>
        <fullName evidence="1">Uncharacterized protein</fullName>
    </submittedName>
</protein>
<evidence type="ECO:0000313" key="2">
    <source>
        <dbReference type="Proteomes" id="UP000054928"/>
    </source>
</evidence>
<dbReference type="Proteomes" id="UP000054928">
    <property type="component" value="Unassembled WGS sequence"/>
</dbReference>
<dbReference type="EMBL" id="CCYD01000288">
    <property type="protein sequence ID" value="CEG37651.1"/>
    <property type="molecule type" value="Genomic_DNA"/>
</dbReference>